<accession>A0A8S5PQK9</accession>
<evidence type="ECO:0000313" key="1">
    <source>
        <dbReference type="EMBL" id="DAE09146.1"/>
    </source>
</evidence>
<proteinExistence type="predicted"/>
<reference evidence="1" key="1">
    <citation type="journal article" date="2021" name="Proc. Natl. Acad. Sci. U.S.A.">
        <title>A Catalog of Tens of Thousands of Viruses from Human Metagenomes Reveals Hidden Associations with Chronic Diseases.</title>
        <authorList>
            <person name="Tisza M.J."/>
            <person name="Buck C.B."/>
        </authorList>
    </citation>
    <scope>NUCLEOTIDE SEQUENCE</scope>
    <source>
        <strain evidence="1">CtZro7</strain>
    </source>
</reference>
<organism evidence="1">
    <name type="scientific">Siphoviridae sp. ctZro7</name>
    <dbReference type="NCBI Taxonomy" id="2825561"/>
    <lineage>
        <taxon>Viruses</taxon>
        <taxon>Duplodnaviria</taxon>
        <taxon>Heunggongvirae</taxon>
        <taxon>Uroviricota</taxon>
        <taxon>Caudoviricetes</taxon>
    </lineage>
</organism>
<dbReference type="EMBL" id="BK015483">
    <property type="protein sequence ID" value="DAE09146.1"/>
    <property type="molecule type" value="Genomic_DNA"/>
</dbReference>
<name>A0A8S5PQK9_9CAUD</name>
<protein>
    <submittedName>
        <fullName evidence="1">Uncharacterized protein</fullName>
    </submittedName>
</protein>
<sequence>MKEELKNALTGMYNLFSTLNDRVYFKNSNSTNSHLFTENGKLMVAGGGIDKHAIDINDQEDISILACAFYTIFA</sequence>